<feature type="transmembrane region" description="Helical" evidence="1">
    <location>
        <begin position="112"/>
        <end position="130"/>
    </location>
</feature>
<gene>
    <name evidence="2" type="ORF">ELQ90_06475</name>
</gene>
<dbReference type="OrthoDB" id="5023274at2"/>
<protein>
    <submittedName>
        <fullName evidence="2">Uncharacterized protein</fullName>
    </submittedName>
</protein>
<evidence type="ECO:0000313" key="2">
    <source>
        <dbReference type="EMBL" id="RWZ51738.1"/>
    </source>
</evidence>
<feature type="transmembrane region" description="Helical" evidence="1">
    <location>
        <begin position="80"/>
        <end position="100"/>
    </location>
</feature>
<evidence type="ECO:0000256" key="1">
    <source>
        <dbReference type="SAM" id="Phobius"/>
    </source>
</evidence>
<sequence>MGTRIVSSPEDIPDGWYVIDGDVVRLDDAEPENPKRGTPTPGASPAAIVAGSHRFSIGDEIEMASGDDLDRAFILSVRGLWAFLLRAVAILVGIGVLEASGLPWREGLAHQLLWGTAAALPLLLTFHLVWRRLTRSPDGRVTRAMAGRLRDDYDRQRGETSSPALVD</sequence>
<reference evidence="2 3" key="1">
    <citation type="submission" date="2018-12" db="EMBL/GenBank/DDBJ databases">
        <authorList>
            <person name="Li F."/>
        </authorList>
    </citation>
    <scope>NUCLEOTIDE SEQUENCE [LARGE SCALE GENOMIC DNA]</scope>
    <source>
        <strain evidence="2 3">11W25H-1</strain>
    </source>
</reference>
<proteinExistence type="predicted"/>
<organism evidence="2 3">
    <name type="scientific">Labedella phragmitis</name>
    <dbReference type="NCBI Taxonomy" id="2498849"/>
    <lineage>
        <taxon>Bacteria</taxon>
        <taxon>Bacillati</taxon>
        <taxon>Actinomycetota</taxon>
        <taxon>Actinomycetes</taxon>
        <taxon>Micrococcales</taxon>
        <taxon>Microbacteriaceae</taxon>
        <taxon>Labedella</taxon>
    </lineage>
</organism>
<dbReference type="EMBL" id="RZNB01000002">
    <property type="protein sequence ID" value="RWZ51738.1"/>
    <property type="molecule type" value="Genomic_DNA"/>
</dbReference>
<keyword evidence="3" id="KW-1185">Reference proteome</keyword>
<accession>A0A444PV36</accession>
<dbReference type="Proteomes" id="UP000288547">
    <property type="component" value="Unassembled WGS sequence"/>
</dbReference>
<evidence type="ECO:0000313" key="3">
    <source>
        <dbReference type="Proteomes" id="UP000288547"/>
    </source>
</evidence>
<dbReference type="AlphaFoldDB" id="A0A444PV36"/>
<name>A0A444PV36_9MICO</name>
<dbReference type="RefSeq" id="WP_128494453.1">
    <property type="nucleotide sequence ID" value="NZ_RZNB01000002.1"/>
</dbReference>
<keyword evidence="1" id="KW-1133">Transmembrane helix</keyword>
<keyword evidence="1" id="KW-0812">Transmembrane</keyword>
<keyword evidence="1" id="KW-0472">Membrane</keyword>
<comment type="caution">
    <text evidence="2">The sequence shown here is derived from an EMBL/GenBank/DDBJ whole genome shotgun (WGS) entry which is preliminary data.</text>
</comment>